<evidence type="ECO:0000256" key="1">
    <source>
        <dbReference type="ARBA" id="ARBA00009437"/>
    </source>
</evidence>
<comment type="similarity">
    <text evidence="1">Belongs to the LysR transcriptional regulatory family.</text>
</comment>
<evidence type="ECO:0000259" key="5">
    <source>
        <dbReference type="Pfam" id="PF03466"/>
    </source>
</evidence>
<name>A0ABQ0Q0B3_9PROT</name>
<dbReference type="Gene3D" id="3.40.190.10">
    <property type="entry name" value="Periplasmic binding protein-like II"/>
    <property type="match status" value="2"/>
</dbReference>
<dbReference type="EMBL" id="BAPV01000004">
    <property type="protein sequence ID" value="GBQ85977.1"/>
    <property type="molecule type" value="Genomic_DNA"/>
</dbReference>
<gene>
    <name evidence="6" type="ORF">AA0535_0908</name>
</gene>
<evidence type="ECO:0000256" key="3">
    <source>
        <dbReference type="ARBA" id="ARBA00023125"/>
    </source>
</evidence>
<keyword evidence="4" id="KW-0804">Transcription</keyword>
<dbReference type="SUPFAM" id="SSF53850">
    <property type="entry name" value="Periplasmic binding protein-like II"/>
    <property type="match status" value="1"/>
</dbReference>
<accession>A0ABQ0Q0B3</accession>
<keyword evidence="3" id="KW-0238">DNA-binding</keyword>
<evidence type="ECO:0000313" key="6">
    <source>
        <dbReference type="EMBL" id="GBQ85977.1"/>
    </source>
</evidence>
<dbReference type="Pfam" id="PF03466">
    <property type="entry name" value="LysR_substrate"/>
    <property type="match status" value="1"/>
</dbReference>
<dbReference type="Proteomes" id="UP001062776">
    <property type="component" value="Unassembled WGS sequence"/>
</dbReference>
<keyword evidence="2" id="KW-0805">Transcription regulation</keyword>
<comment type="caution">
    <text evidence="6">The sequence shown here is derived from an EMBL/GenBank/DDBJ whole genome shotgun (WGS) entry which is preliminary data.</text>
</comment>
<evidence type="ECO:0000313" key="7">
    <source>
        <dbReference type="Proteomes" id="UP001062776"/>
    </source>
</evidence>
<proteinExistence type="inferred from homology"/>
<protein>
    <submittedName>
        <fullName evidence="6">LysR family transcriptional regulator</fullName>
    </submittedName>
</protein>
<feature type="domain" description="LysR substrate-binding" evidence="5">
    <location>
        <begin position="3"/>
        <end position="194"/>
    </location>
</feature>
<dbReference type="PANTHER" id="PTHR30346">
    <property type="entry name" value="TRANSCRIPTIONAL DUAL REGULATOR HCAR-RELATED"/>
    <property type="match status" value="1"/>
</dbReference>
<dbReference type="PANTHER" id="PTHR30346:SF0">
    <property type="entry name" value="HCA OPERON TRANSCRIPTIONAL ACTIVATOR HCAR"/>
    <property type="match status" value="1"/>
</dbReference>
<evidence type="ECO:0000256" key="4">
    <source>
        <dbReference type="ARBA" id="ARBA00023163"/>
    </source>
</evidence>
<organism evidence="6 7">
    <name type="scientific">Asaia krungthepensis NRIC 0535</name>
    <dbReference type="NCBI Taxonomy" id="1307925"/>
    <lineage>
        <taxon>Bacteria</taxon>
        <taxon>Pseudomonadati</taxon>
        <taxon>Pseudomonadota</taxon>
        <taxon>Alphaproteobacteria</taxon>
        <taxon>Acetobacterales</taxon>
        <taxon>Acetobacteraceae</taxon>
        <taxon>Asaia</taxon>
    </lineage>
</organism>
<dbReference type="InterPro" id="IPR005119">
    <property type="entry name" value="LysR_subst-bd"/>
</dbReference>
<keyword evidence="7" id="KW-1185">Reference proteome</keyword>
<evidence type="ECO:0000256" key="2">
    <source>
        <dbReference type="ARBA" id="ARBA00023015"/>
    </source>
</evidence>
<sequence length="210" mass="23732">MITLAPMIMPELAYNFRQNFPASEIRQVAANHESLGEKLSKAEIDLVISYDLPLPPGIAFEPLASLPPHALVARSHRLAEMEEVTLEELAADPLILLDLPLSRHYFNELYEREGLRPNVYARAAEQEIVRTMVANGYGYTLANVRPRSDRALDGKRLVRLRLRGDHRPMVIGMAMRQGERQSRLLEHFILHCRASISDQTIPGMCPLDEG</sequence>
<reference evidence="6" key="1">
    <citation type="submission" date="2013-04" db="EMBL/GenBank/DDBJ databases">
        <title>The genome sequencing project of 58 acetic acid bacteria.</title>
        <authorList>
            <person name="Okamoto-Kainuma A."/>
            <person name="Ishikawa M."/>
            <person name="Umino S."/>
            <person name="Koizumi Y."/>
            <person name="Shiwa Y."/>
            <person name="Yoshikawa H."/>
            <person name="Matsutani M."/>
            <person name="Matsushita K."/>
        </authorList>
    </citation>
    <scope>NUCLEOTIDE SEQUENCE</scope>
    <source>
        <strain evidence="6">NRIC 0535</strain>
    </source>
</reference>